<dbReference type="Pfam" id="PF00196">
    <property type="entry name" value="GerE"/>
    <property type="match status" value="1"/>
</dbReference>
<evidence type="ECO:0000256" key="1">
    <source>
        <dbReference type="ARBA" id="ARBA00022741"/>
    </source>
</evidence>
<dbReference type="AlphaFoldDB" id="A0A8H1L0N8"/>
<dbReference type="Proteomes" id="UP000298111">
    <property type="component" value="Unassembled WGS sequence"/>
</dbReference>
<accession>A0A8H1L0N8</accession>
<keyword evidence="2" id="KW-0067">ATP-binding</keyword>
<proteinExistence type="predicted"/>
<feature type="domain" description="HTH luxR-type" evidence="3">
    <location>
        <begin position="837"/>
        <end position="902"/>
    </location>
</feature>
<dbReference type="GO" id="GO:0005524">
    <property type="term" value="F:ATP binding"/>
    <property type="evidence" value="ECO:0007669"/>
    <property type="project" value="UniProtKB-KW"/>
</dbReference>
<dbReference type="RefSeq" id="WP_135567831.1">
    <property type="nucleotide sequence ID" value="NZ_CP103060.1"/>
</dbReference>
<protein>
    <submittedName>
        <fullName evidence="4">LuxR family transcriptional regulator</fullName>
    </submittedName>
</protein>
<sequence length="916" mass="96521">MKAAFPYRTAVQDGGFASLRGALERTRRGSTALMAVTGPPGSGRSAFLDAAAELAAQEGLAVRRAQASRLEQGVGAGLVEQLLRSAADVAALRPAGRTDAAAPMTFLVDDVQWADEVSLAWLARLLADPESVPVLLVVAVCEGEADTELPAVQDLLTRVDHLVRMAPLDVADVRALLAERGIVLSEESARSWTEATAGNPAWLASLSGRLEAGERLTRAGLLATARSRPVPWPLKARVAAALSGHSESVRRLAHCAAVLDGSADGRTLARLAHLQPNEAADAARALLRLGWAADRRAPPVLWDCVREIAEDSLSLADWTELHRRAATLLGAAGAPAERIVPHLLETGPGEWPEAAWLLRRAADDARCRGDVELATRCLRRALREFSPDSPQRGEFLLALADVEQDLDTSATLRHVAQAVPLLDPGHARAAAVSRVPLTLFVAAPRAVAEALSSARTPDAEPPHDAEVAESRLRLEARVRLSGLASPNAAGDAVRRLRELAPGPGPGTPAQRELVSVLVFAGTLGRELPAAEAATLVRWMLDHEPASTASGYAASALMIASGIAAEAEAPVRSWLDAAVDAATRRGDERQRTRLLGWRALAALSSGRLADAWMDALEACAAGPGTLGDSDWLAVWGLVSVAVATGDAGWAGRLHGLLDESPVSGLPVRSFAGKVLGHLLNPHPEPSEAAAELVETARRAEAAGWCSQALSPVDLWCVPLLLCGGDRKPALGLLAHACDRARAFGSPNELGRVLRVWGTVVHGRYALSLFAESVAVLREGTDVLELGRALRGYGTRLRAAGRPGSAELLAEADRIADEAGAPLLRCWTASLGAELRGVVPPGGGGLSDTERWVAALVALGHTNQDTARSLGVTRRAVEKTLTRLYRRLDVAGRAELAPVVRRMAGEAAFRSGVLSLNF</sequence>
<dbReference type="EMBL" id="RCIY01000120">
    <property type="protein sequence ID" value="TGG74622.1"/>
    <property type="molecule type" value="Genomic_DNA"/>
</dbReference>
<dbReference type="GO" id="GO:0006355">
    <property type="term" value="P:regulation of DNA-templated transcription"/>
    <property type="evidence" value="ECO:0007669"/>
    <property type="project" value="InterPro"/>
</dbReference>
<reference evidence="4 5" key="1">
    <citation type="submission" date="2018-10" db="EMBL/GenBank/DDBJ databases">
        <title>Isolation of pseudouridimycin from Streptomyces albus DSM 40763.</title>
        <authorList>
            <person name="Rosenqvist P."/>
            <person name="Metsae-Ketelae M."/>
            <person name="Virta P."/>
        </authorList>
    </citation>
    <scope>NUCLEOTIDE SEQUENCE [LARGE SCALE GENOMIC DNA]</scope>
    <source>
        <strain evidence="4 5">DSM 40763</strain>
    </source>
</reference>
<dbReference type="InterPro" id="IPR036388">
    <property type="entry name" value="WH-like_DNA-bd_sf"/>
</dbReference>
<dbReference type="PANTHER" id="PTHR16305:SF35">
    <property type="entry name" value="TRANSCRIPTIONAL ACTIVATOR DOMAIN"/>
    <property type="match status" value="1"/>
</dbReference>
<dbReference type="InterPro" id="IPR016032">
    <property type="entry name" value="Sig_transdc_resp-reg_C-effctor"/>
</dbReference>
<dbReference type="SUPFAM" id="SSF46894">
    <property type="entry name" value="C-terminal effector domain of the bipartite response regulators"/>
    <property type="match status" value="1"/>
</dbReference>
<evidence type="ECO:0000259" key="3">
    <source>
        <dbReference type="PROSITE" id="PS50043"/>
    </source>
</evidence>
<evidence type="ECO:0000313" key="5">
    <source>
        <dbReference type="Proteomes" id="UP000298111"/>
    </source>
</evidence>
<dbReference type="Gene3D" id="1.10.10.10">
    <property type="entry name" value="Winged helix-like DNA-binding domain superfamily/Winged helix DNA-binding domain"/>
    <property type="match status" value="1"/>
</dbReference>
<keyword evidence="1" id="KW-0547">Nucleotide-binding</keyword>
<dbReference type="Pfam" id="PF13191">
    <property type="entry name" value="AAA_16"/>
    <property type="match status" value="1"/>
</dbReference>
<dbReference type="GO" id="GO:0003677">
    <property type="term" value="F:DNA binding"/>
    <property type="evidence" value="ECO:0007669"/>
    <property type="project" value="InterPro"/>
</dbReference>
<comment type="caution">
    <text evidence="4">The sequence shown here is derived from an EMBL/GenBank/DDBJ whole genome shotgun (WGS) entry which is preliminary data.</text>
</comment>
<dbReference type="InterPro" id="IPR000792">
    <property type="entry name" value="Tscrpt_reg_LuxR_C"/>
</dbReference>
<name>A0A8H1L0N8_9ACTN</name>
<dbReference type="SMART" id="SM00421">
    <property type="entry name" value="HTH_LUXR"/>
    <property type="match status" value="1"/>
</dbReference>
<dbReference type="GO" id="GO:0004016">
    <property type="term" value="F:adenylate cyclase activity"/>
    <property type="evidence" value="ECO:0007669"/>
    <property type="project" value="TreeGrafter"/>
</dbReference>
<evidence type="ECO:0000313" key="4">
    <source>
        <dbReference type="EMBL" id="TGG74622.1"/>
    </source>
</evidence>
<dbReference type="SUPFAM" id="SSF52540">
    <property type="entry name" value="P-loop containing nucleoside triphosphate hydrolases"/>
    <property type="match status" value="1"/>
</dbReference>
<dbReference type="PROSITE" id="PS50043">
    <property type="entry name" value="HTH_LUXR_2"/>
    <property type="match status" value="1"/>
</dbReference>
<gene>
    <name evidence="4" type="ORF">D8771_33975</name>
</gene>
<evidence type="ECO:0000256" key="2">
    <source>
        <dbReference type="ARBA" id="ARBA00022840"/>
    </source>
</evidence>
<organism evidence="4 5">
    <name type="scientific">Streptomyces albus</name>
    <dbReference type="NCBI Taxonomy" id="1888"/>
    <lineage>
        <taxon>Bacteria</taxon>
        <taxon>Bacillati</taxon>
        <taxon>Actinomycetota</taxon>
        <taxon>Actinomycetes</taxon>
        <taxon>Kitasatosporales</taxon>
        <taxon>Streptomycetaceae</taxon>
        <taxon>Streptomyces</taxon>
    </lineage>
</organism>
<dbReference type="InterPro" id="IPR027417">
    <property type="entry name" value="P-loop_NTPase"/>
</dbReference>
<dbReference type="InterPro" id="IPR041664">
    <property type="entry name" value="AAA_16"/>
</dbReference>
<dbReference type="GO" id="GO:0005737">
    <property type="term" value="C:cytoplasm"/>
    <property type="evidence" value="ECO:0007669"/>
    <property type="project" value="TreeGrafter"/>
</dbReference>
<dbReference type="PANTHER" id="PTHR16305">
    <property type="entry name" value="TESTICULAR SOLUBLE ADENYLYL CYCLASE"/>
    <property type="match status" value="1"/>
</dbReference>
<dbReference type="GeneID" id="75185362"/>